<dbReference type="SUPFAM" id="SSF55620">
    <property type="entry name" value="Tetrahydrobiopterin biosynthesis enzymes-like"/>
    <property type="match status" value="1"/>
</dbReference>
<dbReference type="GO" id="GO:0008270">
    <property type="term" value="F:zinc ion binding"/>
    <property type="evidence" value="ECO:0007669"/>
    <property type="project" value="TreeGrafter"/>
</dbReference>
<dbReference type="EMBL" id="MG962366">
    <property type="protein sequence ID" value="AVO25134.1"/>
    <property type="molecule type" value="Genomic_DNA"/>
</dbReference>
<dbReference type="FunFam" id="3.30.1130.10:FF:000001">
    <property type="entry name" value="GTP cyclohydrolase 1"/>
    <property type="match status" value="1"/>
</dbReference>
<dbReference type="GO" id="GO:0006729">
    <property type="term" value="P:tetrahydrobiopterin biosynthetic process"/>
    <property type="evidence" value="ECO:0007669"/>
    <property type="project" value="TreeGrafter"/>
</dbReference>
<feature type="domain" description="GTP cyclohydrolase I" evidence="5">
    <location>
        <begin position="10"/>
        <end position="177"/>
    </location>
</feature>
<sequence>MPIDLAGAEKAIGDLLDSFDIIKDDHTNKTPFRSAKAWADVLCGYTEDPSAHLDTTFSAPDDPGLVIVSGIDLKSTCAHHLLPFCGRATVAYRPSPGQAVVGLSKLSRVIHGFARRLQVQENIGAQTVEAIHNKLNPSGVAVFITATHDCMRLRGVGEPEATTTTVARQGLLTDDEMATIRDAHFRQ</sequence>
<name>A0A2P1JXY5_9CAUD</name>
<accession>A0A2P1JXY5</accession>
<organism evidence="6 7">
    <name type="scientific">Rhodococcus phage Finch</name>
    <dbReference type="NCBI Taxonomy" id="2094144"/>
    <lineage>
        <taxon>Viruses</taxon>
        <taxon>Duplodnaviria</taxon>
        <taxon>Heunggongvirae</taxon>
        <taxon>Uroviricota</taxon>
        <taxon>Caudoviricetes</taxon>
        <taxon>Finchvirus</taxon>
        <taxon>Finchvirus finch</taxon>
    </lineage>
</organism>
<evidence type="ECO:0000256" key="2">
    <source>
        <dbReference type="ARBA" id="ARBA00005080"/>
    </source>
</evidence>
<evidence type="ECO:0000313" key="7">
    <source>
        <dbReference type="Proteomes" id="UP000241290"/>
    </source>
</evidence>
<protein>
    <recommendedName>
        <fullName evidence="3">GTP cyclohydrolase I</fullName>
        <ecNumber evidence="3">3.5.4.16</ecNumber>
    </recommendedName>
</protein>
<keyword evidence="7" id="KW-1185">Reference proteome</keyword>
<dbReference type="PANTHER" id="PTHR11109:SF7">
    <property type="entry name" value="GTP CYCLOHYDROLASE 1"/>
    <property type="match status" value="1"/>
</dbReference>
<evidence type="ECO:0000256" key="4">
    <source>
        <dbReference type="ARBA" id="ARBA00022801"/>
    </source>
</evidence>
<dbReference type="GO" id="GO:0003934">
    <property type="term" value="F:GTP cyclohydrolase I activity"/>
    <property type="evidence" value="ECO:0007669"/>
    <property type="project" value="UniProtKB-EC"/>
</dbReference>
<dbReference type="UniPathway" id="UPA00848">
    <property type="reaction ID" value="UER00151"/>
</dbReference>
<dbReference type="InterPro" id="IPR020602">
    <property type="entry name" value="GTP_CycHdrlase_I_dom"/>
</dbReference>
<dbReference type="PANTHER" id="PTHR11109">
    <property type="entry name" value="GTP CYCLOHYDROLASE I"/>
    <property type="match status" value="1"/>
</dbReference>
<evidence type="ECO:0000256" key="3">
    <source>
        <dbReference type="ARBA" id="ARBA00012715"/>
    </source>
</evidence>
<evidence type="ECO:0000256" key="1">
    <source>
        <dbReference type="ARBA" id="ARBA00001052"/>
    </source>
</evidence>
<dbReference type="GeneID" id="64766468"/>
<keyword evidence="4" id="KW-0378">Hydrolase</keyword>
<dbReference type="EC" id="3.5.4.16" evidence="3"/>
<dbReference type="Proteomes" id="UP000241290">
    <property type="component" value="Genome"/>
</dbReference>
<dbReference type="RefSeq" id="YP_010059237.1">
    <property type="nucleotide sequence ID" value="NC_054724.1"/>
</dbReference>
<dbReference type="GO" id="GO:0005525">
    <property type="term" value="F:GTP binding"/>
    <property type="evidence" value="ECO:0007669"/>
    <property type="project" value="TreeGrafter"/>
</dbReference>
<gene>
    <name evidence="6" type="primary">215</name>
    <name evidence="6" type="ORF">SEA_FINCH_215</name>
</gene>
<comment type="pathway">
    <text evidence="2">Cofactor biosynthesis; 7,8-dihydroneopterin triphosphate biosynthesis; 7,8-dihydroneopterin triphosphate from GTP: step 1/1.</text>
</comment>
<dbReference type="GO" id="GO:0046654">
    <property type="term" value="P:tetrahydrofolate biosynthetic process"/>
    <property type="evidence" value="ECO:0007669"/>
    <property type="project" value="InterPro"/>
</dbReference>
<dbReference type="InterPro" id="IPR043133">
    <property type="entry name" value="GTP-CH-I_C/QueF"/>
</dbReference>
<dbReference type="InterPro" id="IPR001474">
    <property type="entry name" value="GTP_CycHdrlase_I"/>
</dbReference>
<reference evidence="7" key="1">
    <citation type="submission" date="2018-02" db="EMBL/GenBank/DDBJ databases">
        <authorList>
            <person name="Cohen D.B."/>
            <person name="Kent A.D."/>
        </authorList>
    </citation>
    <scope>NUCLEOTIDE SEQUENCE [LARGE SCALE GENOMIC DNA]</scope>
</reference>
<proteinExistence type="predicted"/>
<dbReference type="KEGG" id="vg:64766468"/>
<evidence type="ECO:0000259" key="5">
    <source>
        <dbReference type="Pfam" id="PF01227"/>
    </source>
</evidence>
<dbReference type="Pfam" id="PF01227">
    <property type="entry name" value="GTP_cyclohydroI"/>
    <property type="match status" value="1"/>
</dbReference>
<dbReference type="Gene3D" id="3.30.1130.10">
    <property type="match status" value="1"/>
</dbReference>
<evidence type="ECO:0000313" key="6">
    <source>
        <dbReference type="EMBL" id="AVO25134.1"/>
    </source>
</evidence>
<comment type="catalytic activity">
    <reaction evidence="1">
        <text>GTP + H2O = 7,8-dihydroneopterin 3'-triphosphate + formate + H(+)</text>
        <dbReference type="Rhea" id="RHEA:17473"/>
        <dbReference type="ChEBI" id="CHEBI:15377"/>
        <dbReference type="ChEBI" id="CHEBI:15378"/>
        <dbReference type="ChEBI" id="CHEBI:15740"/>
        <dbReference type="ChEBI" id="CHEBI:37565"/>
        <dbReference type="ChEBI" id="CHEBI:58462"/>
        <dbReference type="EC" id="3.5.4.16"/>
    </reaction>
</comment>